<keyword evidence="5" id="KW-0378">Hydrolase</keyword>
<name>A0A8H7U9X8_9FUNG</name>
<evidence type="ECO:0000256" key="1">
    <source>
        <dbReference type="ARBA" id="ARBA00007447"/>
    </source>
</evidence>
<dbReference type="InterPro" id="IPR001969">
    <property type="entry name" value="Aspartic_peptidase_AS"/>
</dbReference>
<dbReference type="InterPro" id="IPR033121">
    <property type="entry name" value="PEPTIDASE_A1"/>
</dbReference>
<dbReference type="CDD" id="cd05471">
    <property type="entry name" value="pepsin_like"/>
    <property type="match status" value="1"/>
</dbReference>
<evidence type="ECO:0000313" key="10">
    <source>
        <dbReference type="Proteomes" id="UP000612746"/>
    </source>
</evidence>
<dbReference type="Gene3D" id="2.40.70.10">
    <property type="entry name" value="Acid Proteases"/>
    <property type="match status" value="2"/>
</dbReference>
<keyword evidence="4" id="KW-1015">Disulfide bond</keyword>
<organism evidence="9 10">
    <name type="scientific">Umbelopsis vinacea</name>
    <dbReference type="NCBI Taxonomy" id="44442"/>
    <lineage>
        <taxon>Eukaryota</taxon>
        <taxon>Fungi</taxon>
        <taxon>Fungi incertae sedis</taxon>
        <taxon>Mucoromycota</taxon>
        <taxon>Mucoromycotina</taxon>
        <taxon>Umbelopsidomycetes</taxon>
        <taxon>Umbelopsidales</taxon>
        <taxon>Umbelopsidaceae</taxon>
        <taxon>Umbelopsis</taxon>
    </lineage>
</organism>
<dbReference type="InterPro" id="IPR034164">
    <property type="entry name" value="Pepsin-like_dom"/>
</dbReference>
<feature type="compositionally biased region" description="Basic residues" evidence="6">
    <location>
        <begin position="425"/>
        <end position="434"/>
    </location>
</feature>
<accession>A0A8H7U9X8</accession>
<evidence type="ECO:0000256" key="3">
    <source>
        <dbReference type="PIRSR" id="PIRSR601461-1"/>
    </source>
</evidence>
<evidence type="ECO:0000256" key="2">
    <source>
        <dbReference type="ARBA" id="ARBA00022750"/>
    </source>
</evidence>
<evidence type="ECO:0000313" key="9">
    <source>
        <dbReference type="EMBL" id="KAG2175115.1"/>
    </source>
</evidence>
<feature type="signal peptide" evidence="7">
    <location>
        <begin position="1"/>
        <end position="20"/>
    </location>
</feature>
<feature type="active site" evidence="3">
    <location>
        <position position="273"/>
    </location>
</feature>
<proteinExistence type="inferred from homology"/>
<dbReference type="PROSITE" id="PS51767">
    <property type="entry name" value="PEPTIDASE_A1"/>
    <property type="match status" value="1"/>
</dbReference>
<dbReference type="InterPro" id="IPR021109">
    <property type="entry name" value="Peptidase_aspartic_dom_sf"/>
</dbReference>
<feature type="chain" id="PRO_5034426368" description="Peptidase A1 domain-containing protein" evidence="7">
    <location>
        <begin position="21"/>
        <end position="434"/>
    </location>
</feature>
<evidence type="ECO:0000256" key="5">
    <source>
        <dbReference type="RuleBase" id="RU000454"/>
    </source>
</evidence>
<dbReference type="EMBL" id="JAEPRA010000015">
    <property type="protein sequence ID" value="KAG2175115.1"/>
    <property type="molecule type" value="Genomic_DNA"/>
</dbReference>
<keyword evidence="7" id="KW-0732">Signal</keyword>
<keyword evidence="2 5" id="KW-0064">Aspartyl protease</keyword>
<feature type="compositionally biased region" description="Basic and acidic residues" evidence="6">
    <location>
        <begin position="409"/>
        <end position="418"/>
    </location>
</feature>
<dbReference type="PROSITE" id="PS00141">
    <property type="entry name" value="ASP_PROTEASE"/>
    <property type="match status" value="2"/>
</dbReference>
<dbReference type="PANTHER" id="PTHR47966:SF51">
    <property type="entry name" value="BETA-SITE APP-CLEAVING ENZYME, ISOFORM A-RELATED"/>
    <property type="match status" value="1"/>
</dbReference>
<protein>
    <recommendedName>
        <fullName evidence="8">Peptidase A1 domain-containing protein</fullName>
    </recommendedName>
</protein>
<dbReference type="GO" id="GO:0004190">
    <property type="term" value="F:aspartic-type endopeptidase activity"/>
    <property type="evidence" value="ECO:0007669"/>
    <property type="project" value="UniProtKB-KW"/>
</dbReference>
<comment type="caution">
    <text evidence="9">The sequence shown here is derived from an EMBL/GenBank/DDBJ whole genome shotgun (WGS) entry which is preliminary data.</text>
</comment>
<dbReference type="OrthoDB" id="660550at2759"/>
<evidence type="ECO:0000256" key="7">
    <source>
        <dbReference type="SAM" id="SignalP"/>
    </source>
</evidence>
<evidence type="ECO:0000256" key="6">
    <source>
        <dbReference type="SAM" id="MobiDB-lite"/>
    </source>
</evidence>
<reference evidence="9" key="1">
    <citation type="submission" date="2020-12" db="EMBL/GenBank/DDBJ databases">
        <title>Metabolic potential, ecology and presence of endohyphal bacteria is reflected in genomic diversity of Mucoromycotina.</title>
        <authorList>
            <person name="Muszewska A."/>
            <person name="Okrasinska A."/>
            <person name="Steczkiewicz K."/>
            <person name="Drgas O."/>
            <person name="Orlowska M."/>
            <person name="Perlinska-Lenart U."/>
            <person name="Aleksandrzak-Piekarczyk T."/>
            <person name="Szatraj K."/>
            <person name="Zielenkiewicz U."/>
            <person name="Pilsyk S."/>
            <person name="Malc E."/>
            <person name="Mieczkowski P."/>
            <person name="Kruszewska J.S."/>
            <person name="Biernat P."/>
            <person name="Pawlowska J."/>
        </authorList>
    </citation>
    <scope>NUCLEOTIDE SEQUENCE</scope>
    <source>
        <strain evidence="9">WA0000051536</strain>
    </source>
</reference>
<feature type="disulfide bond" evidence="4">
    <location>
        <begin position="105"/>
        <end position="109"/>
    </location>
</feature>
<dbReference type="GO" id="GO:0006508">
    <property type="term" value="P:proteolysis"/>
    <property type="evidence" value="ECO:0007669"/>
    <property type="project" value="UniProtKB-KW"/>
</dbReference>
<gene>
    <name evidence="9" type="ORF">INT44_007593</name>
</gene>
<dbReference type="Proteomes" id="UP000612746">
    <property type="component" value="Unassembled WGS sequence"/>
</dbReference>
<dbReference type="SUPFAM" id="SSF50630">
    <property type="entry name" value="Acid proteases"/>
    <property type="match status" value="1"/>
</dbReference>
<feature type="domain" description="Peptidase A1" evidence="8">
    <location>
        <begin position="74"/>
        <end position="403"/>
    </location>
</feature>
<dbReference type="AlphaFoldDB" id="A0A8H7U9X8"/>
<dbReference type="Pfam" id="PF00026">
    <property type="entry name" value="Asp"/>
    <property type="match status" value="1"/>
</dbReference>
<evidence type="ECO:0000259" key="8">
    <source>
        <dbReference type="PROSITE" id="PS51767"/>
    </source>
</evidence>
<keyword evidence="5" id="KW-0645">Protease</keyword>
<feature type="disulfide bond" evidence="4">
    <location>
        <begin position="309"/>
        <end position="363"/>
    </location>
</feature>
<dbReference type="PANTHER" id="PTHR47966">
    <property type="entry name" value="BETA-SITE APP-CLEAVING ENZYME, ISOFORM A-RELATED"/>
    <property type="match status" value="1"/>
</dbReference>
<dbReference type="PRINTS" id="PR00792">
    <property type="entry name" value="PEPSIN"/>
</dbReference>
<feature type="region of interest" description="Disordered" evidence="6">
    <location>
        <begin position="406"/>
        <end position="434"/>
    </location>
</feature>
<feature type="active site" evidence="3">
    <location>
        <position position="92"/>
    </location>
</feature>
<evidence type="ECO:0000256" key="4">
    <source>
        <dbReference type="PIRSR" id="PIRSR601461-2"/>
    </source>
</evidence>
<keyword evidence="10" id="KW-1185">Reference proteome</keyword>
<sequence>MVQFINIAISICLLVCTVSSKTINVDIARKQHPTLKQASESAHDRATSIRIKGSRLAADGTLPTFSLLNAQFSYYMPISLGTPMQNFSVVVDTGSSVLWVPDQTCGNVCVRAPDSFKSQKSSTFKQDKSTNLQAYYGSGSAHGIMGVDTLSLNGGAFKIQNQEFGLATTQSQVTNNGVERSTIKSLLTNLIEQNKGYSYVFGVKFEPVPSGYYSSMNGKMAIGGLPDPQWYQGDIQWIPRIKTTQAAEFWGVGVDSVNVDDKPVIKRLSAIVDTGTTLIIVSNEIANAVYGSIPGAKIDPSSDLWSIPCSAVGKLPDISFVMDGKKFNLTPAQYILPKYLVSLIFHRNGLMNTYWGARNPDLCLSFIYSTDMSYSGYDILLGQKFLENYVSIYDGDKDRIGLALNAQHSKTESTKAKPTDSSSNSKKKGQHKLA</sequence>
<comment type="similarity">
    <text evidence="1 5">Belongs to the peptidase A1 family.</text>
</comment>
<dbReference type="InterPro" id="IPR001461">
    <property type="entry name" value="Aspartic_peptidase_A1"/>
</dbReference>